<comment type="similarity">
    <text evidence="2">Belongs to the MCMBP family.</text>
</comment>
<dbReference type="EMBL" id="GEEE01012476">
    <property type="protein sequence ID" value="JAP50749.1"/>
    <property type="molecule type" value="Transcribed_RNA"/>
</dbReference>
<protein>
    <recommendedName>
        <fullName evidence="3">Mini-chromosome maintenance complex-binding protein</fullName>
    </recommendedName>
</protein>
<evidence type="ECO:0000256" key="4">
    <source>
        <dbReference type="ARBA" id="ARBA00023242"/>
    </source>
</evidence>
<organism evidence="5">
    <name type="scientific">Schistocephalus solidus</name>
    <name type="common">Tapeworm</name>
    <dbReference type="NCBI Taxonomy" id="70667"/>
    <lineage>
        <taxon>Eukaryota</taxon>
        <taxon>Metazoa</taxon>
        <taxon>Spiralia</taxon>
        <taxon>Lophotrochozoa</taxon>
        <taxon>Platyhelminthes</taxon>
        <taxon>Cestoda</taxon>
        <taxon>Eucestoda</taxon>
        <taxon>Diphyllobothriidea</taxon>
        <taxon>Diphyllobothriidae</taxon>
        <taxon>Schistocephalus</taxon>
    </lineage>
</organism>
<evidence type="ECO:0000256" key="2">
    <source>
        <dbReference type="ARBA" id="ARBA00007925"/>
    </source>
</evidence>
<gene>
    <name evidence="5" type="ORF">TR102424</name>
</gene>
<sequence>PYLTRCMDFYCVSAMDDLSWLTAPRDTYDRQFHPSITPTPPLDAYENFIRAKITESSGSIIPLVTDDTLPYIPDGHLVCVRGMIQDMFDSELYISSYRPSTEANSIKSTRYRDVEYLQADGGLDEASITLSTRQSFYVSHIPGESSWIQATQPEKLIHISPAFGSKRCLSDPEVTHIPAKKVLSDTKVDEPSTDTTVANNKNGVLLRVYNEKDSEKLKLTDLVLVYGILEHARLGSEPAVDSMETNEDAGKVVSCSSAKRHLPRVHAILVEKSSFANHPWLQVKWQTMGGWDSRDVLVAIRTRIIQFLCSVLSGDELTAEYLLLHLLSTSTTTGDSVFPMTLPPLNISQWEKKLGADTESLVQSLHCILPQVSLIPLTVESLNNGPLLMPVRDVAIDELDSGLLQLPPGSEVLVDETNMSSGQLTSRGVLNCRALTMLATQRKLTYDFQFYSQDWDSDVRVLILSTCASIIKPALTVPWKPASETTTPSQVTPSELDLWQIRRYLLEVQQTGKDYSIDPTLQEVVNRDFVNWRKEKSTFVEAEDFAVMLCLLKLYVQSCGECQPTEGHWRALVARETARRARLKDITVK</sequence>
<evidence type="ECO:0000313" key="5">
    <source>
        <dbReference type="EMBL" id="JAP50749.1"/>
    </source>
</evidence>
<comment type="subcellular location">
    <subcellularLocation>
        <location evidence="1">Nucleus</location>
    </subcellularLocation>
</comment>
<proteinExistence type="inferred from homology"/>
<dbReference type="Pfam" id="PF09739">
    <property type="entry name" value="MCM_bind"/>
    <property type="match status" value="2"/>
</dbReference>
<dbReference type="GO" id="GO:0003682">
    <property type="term" value="F:chromatin binding"/>
    <property type="evidence" value="ECO:0007669"/>
    <property type="project" value="TreeGrafter"/>
</dbReference>
<dbReference type="PANTHER" id="PTHR13489">
    <property type="entry name" value="MINI-CHROMOSOME MAINTENANCE COMPLEX-BINDING PROTEIN"/>
    <property type="match status" value="1"/>
</dbReference>
<reference evidence="5" key="1">
    <citation type="submission" date="2016-01" db="EMBL/GenBank/DDBJ databases">
        <title>Reference transcriptome for the parasite Schistocephalus solidus: insights into the molecular evolution of parasitism.</title>
        <authorList>
            <person name="Hebert F.O."/>
            <person name="Grambauer S."/>
            <person name="Barber I."/>
            <person name="Landry C.R."/>
            <person name="Aubin-Horth N."/>
        </authorList>
    </citation>
    <scope>NUCLEOTIDE SEQUENCE</scope>
</reference>
<accession>A0A0X3PG53</accession>
<dbReference type="AlphaFoldDB" id="A0A0X3PG53"/>
<evidence type="ECO:0000256" key="3">
    <source>
        <dbReference type="ARBA" id="ARBA00015405"/>
    </source>
</evidence>
<keyword evidence="4" id="KW-0539">Nucleus</keyword>
<dbReference type="InterPro" id="IPR019140">
    <property type="entry name" value="MCM_complex-bd"/>
</dbReference>
<feature type="non-terminal residue" evidence="5">
    <location>
        <position position="1"/>
    </location>
</feature>
<evidence type="ECO:0000256" key="1">
    <source>
        <dbReference type="ARBA" id="ARBA00004123"/>
    </source>
</evidence>
<dbReference type="PANTHER" id="PTHR13489:SF0">
    <property type="entry name" value="MINI-CHROMOSOME MAINTENANCE COMPLEX-BINDING PROTEIN"/>
    <property type="match status" value="1"/>
</dbReference>
<name>A0A0X3PG53_SCHSO</name>
<dbReference type="GO" id="GO:0005634">
    <property type="term" value="C:nucleus"/>
    <property type="evidence" value="ECO:0007669"/>
    <property type="project" value="UniProtKB-SubCell"/>
</dbReference>
<dbReference type="GO" id="GO:0006261">
    <property type="term" value="P:DNA-templated DNA replication"/>
    <property type="evidence" value="ECO:0007669"/>
    <property type="project" value="TreeGrafter"/>
</dbReference>